<feature type="region of interest" description="Disordered" evidence="1">
    <location>
        <begin position="444"/>
        <end position="467"/>
    </location>
</feature>
<keyword evidence="2" id="KW-1133">Transmembrane helix</keyword>
<reference evidence="3 4" key="1">
    <citation type="journal article" date="2019" name="Nat. Ecol. Evol.">
        <title>Megaphylogeny resolves global patterns of mushroom evolution.</title>
        <authorList>
            <person name="Varga T."/>
            <person name="Krizsan K."/>
            <person name="Foldi C."/>
            <person name="Dima B."/>
            <person name="Sanchez-Garcia M."/>
            <person name="Sanchez-Ramirez S."/>
            <person name="Szollosi G.J."/>
            <person name="Szarkandi J.G."/>
            <person name="Papp V."/>
            <person name="Albert L."/>
            <person name="Andreopoulos W."/>
            <person name="Angelini C."/>
            <person name="Antonin V."/>
            <person name="Barry K.W."/>
            <person name="Bougher N.L."/>
            <person name="Buchanan P."/>
            <person name="Buyck B."/>
            <person name="Bense V."/>
            <person name="Catcheside P."/>
            <person name="Chovatia M."/>
            <person name="Cooper J."/>
            <person name="Damon W."/>
            <person name="Desjardin D."/>
            <person name="Finy P."/>
            <person name="Geml J."/>
            <person name="Haridas S."/>
            <person name="Hughes K."/>
            <person name="Justo A."/>
            <person name="Karasinski D."/>
            <person name="Kautmanova I."/>
            <person name="Kiss B."/>
            <person name="Kocsube S."/>
            <person name="Kotiranta H."/>
            <person name="LaButti K.M."/>
            <person name="Lechner B.E."/>
            <person name="Liimatainen K."/>
            <person name="Lipzen A."/>
            <person name="Lukacs Z."/>
            <person name="Mihaltcheva S."/>
            <person name="Morgado L.N."/>
            <person name="Niskanen T."/>
            <person name="Noordeloos M.E."/>
            <person name="Ohm R.A."/>
            <person name="Ortiz-Santana B."/>
            <person name="Ovrebo C."/>
            <person name="Racz N."/>
            <person name="Riley R."/>
            <person name="Savchenko A."/>
            <person name="Shiryaev A."/>
            <person name="Soop K."/>
            <person name="Spirin V."/>
            <person name="Szebenyi C."/>
            <person name="Tomsovsky M."/>
            <person name="Tulloss R.E."/>
            <person name="Uehling J."/>
            <person name="Grigoriev I.V."/>
            <person name="Vagvolgyi C."/>
            <person name="Papp T."/>
            <person name="Martin F.M."/>
            <person name="Miettinen O."/>
            <person name="Hibbett D.S."/>
            <person name="Nagy L.G."/>
        </authorList>
    </citation>
    <scope>NUCLEOTIDE SEQUENCE [LARGE SCALE GENOMIC DNA]</scope>
    <source>
        <strain evidence="3 4">OMC1185</strain>
    </source>
</reference>
<keyword evidence="2" id="KW-0472">Membrane</keyword>
<feature type="compositionally biased region" description="Basic and acidic residues" evidence="1">
    <location>
        <begin position="449"/>
        <end position="463"/>
    </location>
</feature>
<sequence length="691" mass="74968">MRVSFTPPSGQTTVLPVPEGVSEAQLLFRAVFESEEEVAHAKQEGVKVQVWSDIPCDGRAMGEWGALTLEELPGDDDSFAEGTISLAPRSPYHSQDAFRLKITAHLPQGQARFSYTYRLLYPSGEIKWLGEYGCNGSLVLERRDPRFSLRDGWRMESEAVRLWQNEKETSAEGVEVVELSKEFDWLCWSVGGEGRILSHALGDSPAQSSIVFLTPRITDNSVVCPSSLALCGPSGSSISISPTGIVNYSSPDPGALRMWTEAESCIEQVLSSLSGHSLRLALQDITSGHAFLASPAGAQPLSVSIIPFSQIPATSRVSLPIPTLGDLLPEGDRACYSIFSQASGVVRTRSITSEEFSEKGQITFVVDNNRGGQFTVAPVYALDDVQPEQAWAVAVVTAYSPVHAPPEPVHRLPTPPPSPPIQRVVKPAQPETRPSHVKRVSFNEPVSEVIKDGEEQPEEERRVAPSPAPLTVSRAYSQPPTHLLFRRYFGLIVHVGFWFLVRSALWIPFCFMRVFGLRLPMPGPRARADEEVKPESGVTEEPALAEEVKPDEPSASEVTEEPAVVEAGKPDDVDHESELSTAASPTDSEATIFSPQPLADHAIDLGDKAAEETVSGRLATLLTANLPAGQTMLLVRRGPATKDEQLRTELNGQVVELALEPVHEGEDSLFLATLDGGEMGGRLVVSVAIEN</sequence>
<dbReference type="AlphaFoldDB" id="A0A5C3NMT5"/>
<keyword evidence="4" id="KW-1185">Reference proteome</keyword>
<evidence type="ECO:0000313" key="3">
    <source>
        <dbReference type="EMBL" id="TFK57488.1"/>
    </source>
</evidence>
<dbReference type="OrthoDB" id="3178019at2759"/>
<feature type="transmembrane region" description="Helical" evidence="2">
    <location>
        <begin position="488"/>
        <end position="511"/>
    </location>
</feature>
<feature type="region of interest" description="Disordered" evidence="1">
    <location>
        <begin position="525"/>
        <end position="590"/>
    </location>
</feature>
<feature type="compositionally biased region" description="Polar residues" evidence="1">
    <location>
        <begin position="579"/>
        <end position="590"/>
    </location>
</feature>
<dbReference type="EMBL" id="ML213503">
    <property type="protein sequence ID" value="TFK57488.1"/>
    <property type="molecule type" value="Genomic_DNA"/>
</dbReference>
<evidence type="ECO:0000256" key="2">
    <source>
        <dbReference type="SAM" id="Phobius"/>
    </source>
</evidence>
<gene>
    <name evidence="3" type="ORF">OE88DRAFT_139937</name>
</gene>
<organism evidence="3 4">
    <name type="scientific">Heliocybe sulcata</name>
    <dbReference type="NCBI Taxonomy" id="5364"/>
    <lineage>
        <taxon>Eukaryota</taxon>
        <taxon>Fungi</taxon>
        <taxon>Dikarya</taxon>
        <taxon>Basidiomycota</taxon>
        <taxon>Agaricomycotina</taxon>
        <taxon>Agaricomycetes</taxon>
        <taxon>Gloeophyllales</taxon>
        <taxon>Gloeophyllaceae</taxon>
        <taxon>Heliocybe</taxon>
    </lineage>
</organism>
<feature type="compositionally biased region" description="Basic and acidic residues" evidence="1">
    <location>
        <begin position="568"/>
        <end position="578"/>
    </location>
</feature>
<proteinExistence type="predicted"/>
<evidence type="ECO:0000313" key="4">
    <source>
        <dbReference type="Proteomes" id="UP000305948"/>
    </source>
</evidence>
<dbReference type="Proteomes" id="UP000305948">
    <property type="component" value="Unassembled WGS sequence"/>
</dbReference>
<name>A0A5C3NMT5_9AGAM</name>
<protein>
    <submittedName>
        <fullName evidence="3">Uncharacterized protein</fullName>
    </submittedName>
</protein>
<evidence type="ECO:0000256" key="1">
    <source>
        <dbReference type="SAM" id="MobiDB-lite"/>
    </source>
</evidence>
<keyword evidence="2" id="KW-0812">Transmembrane</keyword>
<accession>A0A5C3NMT5</accession>